<sequence>MLYLAEVKKQTRGFIGGFKTELKLLACQHNDQTWSAIPNDETLSCDDTTAIGEGTLLLVNVGNNRQIQGSPEPAGAEIVRQLQKISRLMERGKEDQEKIEQWKQSLTYQSEILNRQKMEMEARLEQIEQMEAEFEYLERQRKELETLKKQLEEQQRLAREQESRFGLPQNLSPAQAVLVESLIDRLTDSPVNPQDSISRLLEAARRQQKLLETHWHSLEERRRELARSQEESDRLSNLLEQRSIEVRSTRESIETAREQLKIQETILAAKQELLGRIDLTLQTIEEAREMATRLARGEEPEGEAKIDIEALENLPIHELEEIVKKLKEDLDRLMAFVNDQEEELTIQCQAVEELEAKLARVAPAERSALETEIAEEQERKRMLDETLVGQRRNLRERQAILAQHLKVLRRARGEWDTEGDGRVKIEPLLVLLTERRQNTIEERQRLEREIELLQENLQPLREMIESGWSEQERKTRELEEQERQSRSIEREVTRLTTLVQFYESLLQPIQDRLDEILRDLPEISRWFMPVEENGHNLHPFLPN</sequence>
<gene>
    <name evidence="2" type="primary">hmpF</name>
    <name evidence="2" type="ORF">V0288_15255</name>
</gene>
<feature type="coiled-coil region" evidence="1">
    <location>
        <begin position="110"/>
        <end position="164"/>
    </location>
</feature>
<evidence type="ECO:0000313" key="3">
    <source>
        <dbReference type="Proteomes" id="UP001328733"/>
    </source>
</evidence>
<evidence type="ECO:0000313" key="2">
    <source>
        <dbReference type="EMBL" id="MEG3438488.1"/>
    </source>
</evidence>
<feature type="coiled-coil region" evidence="1">
    <location>
        <begin position="429"/>
        <end position="498"/>
    </location>
</feature>
<feature type="coiled-coil region" evidence="1">
    <location>
        <begin position="316"/>
        <end position="386"/>
    </location>
</feature>
<accession>A0AAW9QXY5</accession>
<evidence type="ECO:0000256" key="1">
    <source>
        <dbReference type="SAM" id="Coils"/>
    </source>
</evidence>
<organism evidence="2 3">
    <name type="scientific">Pannus brasiliensis CCIBt3594</name>
    <dbReference type="NCBI Taxonomy" id="1427578"/>
    <lineage>
        <taxon>Bacteria</taxon>
        <taxon>Bacillati</taxon>
        <taxon>Cyanobacteriota</taxon>
        <taxon>Cyanophyceae</taxon>
        <taxon>Oscillatoriophycideae</taxon>
        <taxon>Chroococcales</taxon>
        <taxon>Microcystaceae</taxon>
        <taxon>Pannus</taxon>
    </lineage>
</organism>
<name>A0AAW9QXY5_9CHRO</name>
<dbReference type="AlphaFoldDB" id="A0AAW9QXY5"/>
<dbReference type="Proteomes" id="UP001328733">
    <property type="component" value="Unassembled WGS sequence"/>
</dbReference>
<protein>
    <submittedName>
        <fullName evidence="2">Pilus motility taxis protein HmpF</fullName>
    </submittedName>
</protein>
<reference evidence="2 3" key="1">
    <citation type="submission" date="2024-01" db="EMBL/GenBank/DDBJ databases">
        <title>Genomic insights into the taxonomy and metabolism of the cyanobacterium Pannus brasiliensis CCIBt3594.</title>
        <authorList>
            <person name="Machado M."/>
            <person name="Botero N.B."/>
            <person name="Andreote A.P.D."/>
            <person name="Feitosa A.M.T."/>
            <person name="Popin R."/>
            <person name="Sivonen K."/>
            <person name="Fiore M.F."/>
        </authorList>
    </citation>
    <scope>NUCLEOTIDE SEQUENCE [LARGE SCALE GENOMIC DNA]</scope>
    <source>
        <strain evidence="2 3">CCIBt3594</strain>
    </source>
</reference>
<dbReference type="RefSeq" id="WP_332865968.1">
    <property type="nucleotide sequence ID" value="NZ_JBAFSM010000029.1"/>
</dbReference>
<dbReference type="EMBL" id="JBAFSM010000029">
    <property type="protein sequence ID" value="MEG3438488.1"/>
    <property type="molecule type" value="Genomic_DNA"/>
</dbReference>
<keyword evidence="3" id="KW-1185">Reference proteome</keyword>
<proteinExistence type="predicted"/>
<keyword evidence="1" id="KW-0175">Coiled coil</keyword>
<comment type="caution">
    <text evidence="2">The sequence shown here is derived from an EMBL/GenBank/DDBJ whole genome shotgun (WGS) entry which is preliminary data.</text>
</comment>
<dbReference type="NCBIfam" id="NF038350">
    <property type="entry name" value="taxis_HmpF"/>
    <property type="match status" value="1"/>
</dbReference>
<dbReference type="InterPro" id="IPR047813">
    <property type="entry name" value="HmpF"/>
</dbReference>